<dbReference type="Proteomes" id="UP001196413">
    <property type="component" value="Unassembled WGS sequence"/>
</dbReference>
<name>A0AAD5QKS7_PARTN</name>
<dbReference type="AlphaFoldDB" id="A0AAD5QKS7"/>
<evidence type="ECO:0000313" key="1">
    <source>
        <dbReference type="EMBL" id="KAJ1350396.1"/>
    </source>
</evidence>
<protein>
    <submittedName>
        <fullName evidence="1">Uncharacterized protein</fullName>
    </submittedName>
</protein>
<comment type="caution">
    <text evidence="1">The sequence shown here is derived from an EMBL/GenBank/DDBJ whole genome shotgun (WGS) entry which is preliminary data.</text>
</comment>
<reference evidence="1" key="1">
    <citation type="submission" date="2021-06" db="EMBL/GenBank/DDBJ databases">
        <title>Parelaphostrongylus tenuis whole genome reference sequence.</title>
        <authorList>
            <person name="Garwood T.J."/>
            <person name="Larsen P.A."/>
            <person name="Fountain-Jones N.M."/>
            <person name="Garbe J.R."/>
            <person name="Macchietto M.G."/>
            <person name="Kania S.A."/>
            <person name="Gerhold R.W."/>
            <person name="Richards J.E."/>
            <person name="Wolf T.M."/>
        </authorList>
    </citation>
    <scope>NUCLEOTIDE SEQUENCE</scope>
    <source>
        <strain evidence="1">MNPRO001-30</strain>
        <tissue evidence="1">Meninges</tissue>
    </source>
</reference>
<proteinExistence type="predicted"/>
<gene>
    <name evidence="1" type="ORF">KIN20_006178</name>
</gene>
<keyword evidence="2" id="KW-1185">Reference proteome</keyword>
<organism evidence="1 2">
    <name type="scientific">Parelaphostrongylus tenuis</name>
    <name type="common">Meningeal worm</name>
    <dbReference type="NCBI Taxonomy" id="148309"/>
    <lineage>
        <taxon>Eukaryota</taxon>
        <taxon>Metazoa</taxon>
        <taxon>Ecdysozoa</taxon>
        <taxon>Nematoda</taxon>
        <taxon>Chromadorea</taxon>
        <taxon>Rhabditida</taxon>
        <taxon>Rhabditina</taxon>
        <taxon>Rhabditomorpha</taxon>
        <taxon>Strongyloidea</taxon>
        <taxon>Metastrongylidae</taxon>
        <taxon>Parelaphostrongylus</taxon>
    </lineage>
</organism>
<dbReference type="EMBL" id="JAHQIW010000854">
    <property type="protein sequence ID" value="KAJ1350396.1"/>
    <property type="molecule type" value="Genomic_DNA"/>
</dbReference>
<sequence>MEYGIGKMDGDIQHPILISMTGFNVDSDYPCHSVEGKWNRGRVVEMFAAEHVESSSTLSPIPWGNQQQSCMKRYSQAILETESKLAQLAFYDVQEGEEKMN</sequence>
<accession>A0AAD5QKS7</accession>
<evidence type="ECO:0000313" key="2">
    <source>
        <dbReference type="Proteomes" id="UP001196413"/>
    </source>
</evidence>